<dbReference type="EMBL" id="JBHRSL010000018">
    <property type="protein sequence ID" value="MFC3053278.1"/>
    <property type="molecule type" value="Genomic_DNA"/>
</dbReference>
<dbReference type="SUPFAM" id="SSF52540">
    <property type="entry name" value="P-loop containing nucleoside triphosphate hydrolases"/>
    <property type="match status" value="1"/>
</dbReference>
<evidence type="ECO:0000313" key="1">
    <source>
        <dbReference type="EMBL" id="MFC3053278.1"/>
    </source>
</evidence>
<name>A0ABV7D8F3_9PROT</name>
<proteinExistence type="predicted"/>
<comment type="caution">
    <text evidence="1">The sequence shown here is derived from an EMBL/GenBank/DDBJ whole genome shotgun (WGS) entry which is preliminary data.</text>
</comment>
<keyword evidence="2" id="KW-1185">Reference proteome</keyword>
<gene>
    <name evidence="1" type="ORF">ACFOKA_15345</name>
</gene>
<organism evidence="1 2">
    <name type="scientific">Kordiimonas pumila</name>
    <dbReference type="NCBI Taxonomy" id="2161677"/>
    <lineage>
        <taxon>Bacteria</taxon>
        <taxon>Pseudomonadati</taxon>
        <taxon>Pseudomonadota</taxon>
        <taxon>Alphaproteobacteria</taxon>
        <taxon>Kordiimonadales</taxon>
        <taxon>Kordiimonadaceae</taxon>
        <taxon>Kordiimonas</taxon>
    </lineage>
</organism>
<dbReference type="InterPro" id="IPR051162">
    <property type="entry name" value="T4SS_component"/>
</dbReference>
<dbReference type="Gene3D" id="3.40.50.300">
    <property type="entry name" value="P-loop containing nucleotide triphosphate hydrolases"/>
    <property type="match status" value="2"/>
</dbReference>
<accession>A0ABV7D8F3</accession>
<evidence type="ECO:0000313" key="2">
    <source>
        <dbReference type="Proteomes" id="UP001595444"/>
    </source>
</evidence>
<dbReference type="CDD" id="cd01127">
    <property type="entry name" value="TrwB_TraG_TraD_VirD4"/>
    <property type="match status" value="1"/>
</dbReference>
<protein>
    <submittedName>
        <fullName evidence="1">Type IV secretory system conjugative DNA transfer family protein</fullName>
    </submittedName>
</protein>
<dbReference type="RefSeq" id="WP_194214567.1">
    <property type="nucleotide sequence ID" value="NZ_CP061205.1"/>
</dbReference>
<sequence length="393" mass="43756">MLRQSLDISYFARSNFRGQLKRFGIRQADRHFHSLVLGKTGTGKTTCIENLIRQDIDAFRGLALIDPHGDLAERIAAAIPPCRQQDLIYFDAGNPQQPYGYNPLRYVRPEQRPLVASGVLEVFKKMWGGSGNSWGVNMEHLLRNCILALLEVPESTFADIPRILTDTKYRAAVIPKITNQQVRTFWERDFKAGGFDRPAAIGPVLNKVGAFLSDPMLHRVLTKPETPLSFRSIMDEGKVLVVNLSKGRVGEDASSLLGSLIVSMLTIAAFSRADIPEETRRPFHLFIDEFQNFSTKSVANAASELRKQRLSLTVASQYLEGIDTDIRNAILGNAGTLISFRVGAKDAPYLAREFYPDITQEDLLNLPNYNAVVRLMIDGCPARPFGAATDGRC</sequence>
<dbReference type="InterPro" id="IPR027417">
    <property type="entry name" value="P-loop_NTPase"/>
</dbReference>
<dbReference type="PANTHER" id="PTHR30121">
    <property type="entry name" value="UNCHARACTERIZED PROTEIN YJGR-RELATED"/>
    <property type="match status" value="1"/>
</dbReference>
<dbReference type="Proteomes" id="UP001595444">
    <property type="component" value="Unassembled WGS sequence"/>
</dbReference>
<reference evidence="2" key="1">
    <citation type="journal article" date="2019" name="Int. J. Syst. Evol. Microbiol.">
        <title>The Global Catalogue of Microorganisms (GCM) 10K type strain sequencing project: providing services to taxonomists for standard genome sequencing and annotation.</title>
        <authorList>
            <consortium name="The Broad Institute Genomics Platform"/>
            <consortium name="The Broad Institute Genome Sequencing Center for Infectious Disease"/>
            <person name="Wu L."/>
            <person name="Ma J."/>
        </authorList>
    </citation>
    <scope>NUCLEOTIDE SEQUENCE [LARGE SCALE GENOMIC DNA]</scope>
    <source>
        <strain evidence="2">KCTC 62164</strain>
    </source>
</reference>
<dbReference type="PANTHER" id="PTHR30121:SF6">
    <property type="entry name" value="SLR6007 PROTEIN"/>
    <property type="match status" value="1"/>
</dbReference>